<keyword evidence="2" id="KW-0732">Signal</keyword>
<evidence type="ECO:0000256" key="2">
    <source>
        <dbReference type="SAM" id="SignalP"/>
    </source>
</evidence>
<name>A0A923LRE4_9FIRM</name>
<sequence>MKKKISVLAVVLCILAGIFFITEDTFAAGTKVYETDIFFRENGSDVSGEMKSFHIYSDRENLLPLNQFQRPGFTFVGWNTRPGGKGTAFADGADVRTLATKEKNKDTVYLYAQWKAAGYHITYVMNGGKNAASNPSEISFNKSFTLKKPKRKGYYFAGWYLDKKFKQSIVTISQGTTEDFTLYAKWIKKGKEYQAKSDSAKLKSCKAAGDNLISVTGTVRKRLKSSDEYYYLVRVNPIDGAVEEQVGKVYKDKSVHFQIDIGSVTEDRTGAAAGYYAVAVKKGVSYQTISEKLPVSNPEKLAENTMAYQAGSTKKGLQSDNISQLTATRSKNAFMNLYISSVVNGSGKRSYYYHGKKYTFCDLSGFEKNVKACNDKGINVTMQINLDWKLGSYHYLIAEEARTKGHTLYAWNTADKNGREGMEAVFSYIMSWLEKDDCHVDNWVLGNEVNSCDVWNYKGNMAKEKFINSYATAYRSLYNIARCCWSNTKVFICLDHCWSCADAGYSAKSFMQEFAKDIKAQQKNVNWNLAFHPYCQPLKKAAFWKNSGIQDSVDTAYINMKNIQVLTDFVQKNYGKKTRIILAEQGYTSKAGKDVQAAAFAYAYKIAACNPMIDSCIFRSYDDSDKAEVAQGLTLGIKGKKAYNVYKYMDSTREAKYTDPYLKTIGAESWNAIVPGYKLEHLTENYRNVQ</sequence>
<evidence type="ECO:0000259" key="3">
    <source>
        <dbReference type="Pfam" id="PF18989"/>
    </source>
</evidence>
<dbReference type="GO" id="GO:0030313">
    <property type="term" value="C:cell envelope"/>
    <property type="evidence" value="ECO:0007669"/>
    <property type="project" value="UniProtKB-SubCell"/>
</dbReference>
<dbReference type="SUPFAM" id="SSF51445">
    <property type="entry name" value="(Trans)glycosidases"/>
    <property type="match status" value="1"/>
</dbReference>
<proteinExistence type="predicted"/>
<dbReference type="NCBIfam" id="TIGR02543">
    <property type="entry name" value="List_Bact_rpt"/>
    <property type="match status" value="1"/>
</dbReference>
<protein>
    <submittedName>
        <fullName evidence="4">InlB B-repeat-containing protein</fullName>
    </submittedName>
</protein>
<dbReference type="Proteomes" id="UP000606720">
    <property type="component" value="Unassembled WGS sequence"/>
</dbReference>
<feature type="domain" description="DUF5722" evidence="3">
    <location>
        <begin position="308"/>
        <end position="672"/>
    </location>
</feature>
<dbReference type="EMBL" id="JACOPH010000009">
    <property type="protein sequence ID" value="MBC5714679.1"/>
    <property type="molecule type" value="Genomic_DNA"/>
</dbReference>
<dbReference type="InterPro" id="IPR013378">
    <property type="entry name" value="InlB-like_B-rpt"/>
</dbReference>
<comment type="caution">
    <text evidence="4">The sequence shown here is derived from an EMBL/GenBank/DDBJ whole genome shotgun (WGS) entry which is preliminary data.</text>
</comment>
<dbReference type="InterPro" id="IPR042229">
    <property type="entry name" value="Listeria/Bacterioides_rpt_sf"/>
</dbReference>
<dbReference type="AlphaFoldDB" id="A0A923LRE4"/>
<dbReference type="Pfam" id="PF18989">
    <property type="entry name" value="DUF5722"/>
    <property type="match status" value="1"/>
</dbReference>
<dbReference type="RefSeq" id="WP_186867313.1">
    <property type="nucleotide sequence ID" value="NZ_JACOPH010000009.1"/>
</dbReference>
<evidence type="ECO:0000256" key="1">
    <source>
        <dbReference type="ARBA" id="ARBA00004196"/>
    </source>
</evidence>
<dbReference type="InterPro" id="IPR017853">
    <property type="entry name" value="GH"/>
</dbReference>
<dbReference type="InterPro" id="IPR043780">
    <property type="entry name" value="DUF5722"/>
</dbReference>
<reference evidence="4" key="1">
    <citation type="submission" date="2020-08" db="EMBL/GenBank/DDBJ databases">
        <title>Genome public.</title>
        <authorList>
            <person name="Liu C."/>
            <person name="Sun Q."/>
        </authorList>
    </citation>
    <scope>NUCLEOTIDE SEQUENCE</scope>
    <source>
        <strain evidence="4">BX1005</strain>
    </source>
</reference>
<evidence type="ECO:0000313" key="5">
    <source>
        <dbReference type="Proteomes" id="UP000606720"/>
    </source>
</evidence>
<gene>
    <name evidence="4" type="ORF">H8S17_10805</name>
</gene>
<comment type="subcellular location">
    <subcellularLocation>
        <location evidence="1">Cell envelope</location>
    </subcellularLocation>
</comment>
<accession>A0A923LRE4</accession>
<keyword evidence="5" id="KW-1185">Reference proteome</keyword>
<organism evidence="4 5">
    <name type="scientific">Roseburia zhanii</name>
    <dbReference type="NCBI Taxonomy" id="2763064"/>
    <lineage>
        <taxon>Bacteria</taxon>
        <taxon>Bacillati</taxon>
        <taxon>Bacillota</taxon>
        <taxon>Clostridia</taxon>
        <taxon>Lachnospirales</taxon>
        <taxon>Lachnospiraceae</taxon>
        <taxon>Roseburia</taxon>
    </lineage>
</organism>
<dbReference type="Pfam" id="PF09479">
    <property type="entry name" value="Flg_new"/>
    <property type="match status" value="2"/>
</dbReference>
<feature type="chain" id="PRO_5037159887" evidence="2">
    <location>
        <begin position="28"/>
        <end position="690"/>
    </location>
</feature>
<feature type="signal peptide" evidence="2">
    <location>
        <begin position="1"/>
        <end position="27"/>
    </location>
</feature>
<dbReference type="Gene3D" id="2.60.40.4270">
    <property type="entry name" value="Listeria-Bacteroides repeat domain"/>
    <property type="match status" value="2"/>
</dbReference>
<evidence type="ECO:0000313" key="4">
    <source>
        <dbReference type="EMBL" id="MBC5714679.1"/>
    </source>
</evidence>